<sequence>MIRCAVAFLLIAGKSSDRLDRLVVTTDDVDKPSYGVYQVKDRDYFTNSEFIDTSIFSETKTTKQGTYYMPYCSDHLDSNEIARKITKGLTDITHQTHVGFINNAKTESNCMNSLSSMSNIGMGRTIMNLAFMGIIAVDGPYKAFAPEMADQPIVVTQDHPIDMSSLVLNGEMFARIRIEYEYIALAWYQGHLQLFKQNLRTNEWTPITLIGSEMWTGSLITNHILNALPDPKTRWTEFYSKKKDIVKTYSRPSDGINSRYERYDREIHDVFNSHDRHDINMLNNYPFLDFDYNRYRLDFYENYRYALETKLQILRQVLTWSRKVCIQKLNPFRVTGTTGPSE</sequence>
<dbReference type="EMBL" id="CAUH01006240">
    <property type="protein sequence ID" value="CCU82339.1"/>
    <property type="molecule type" value="Genomic_DNA"/>
</dbReference>
<dbReference type="InParanoid" id="N1JHK9"/>
<evidence type="ECO:0000313" key="1">
    <source>
        <dbReference type="EMBL" id="CCU82339.1"/>
    </source>
</evidence>
<reference evidence="1 2" key="1">
    <citation type="journal article" date="2010" name="Science">
        <title>Genome expansion and gene loss in powdery mildew fungi reveal tradeoffs in extreme parasitism.</title>
        <authorList>
            <person name="Spanu P.D."/>
            <person name="Abbott J.C."/>
            <person name="Amselem J."/>
            <person name="Burgis T.A."/>
            <person name="Soanes D.M."/>
            <person name="Stueber K."/>
            <person name="Ver Loren van Themaat E."/>
            <person name="Brown J.K.M."/>
            <person name="Butcher S.A."/>
            <person name="Gurr S.J."/>
            <person name="Lebrun M.-H."/>
            <person name="Ridout C.J."/>
            <person name="Schulze-Lefert P."/>
            <person name="Talbot N.J."/>
            <person name="Ahmadinejad N."/>
            <person name="Ametz C."/>
            <person name="Barton G.R."/>
            <person name="Benjdia M."/>
            <person name="Bidzinski P."/>
            <person name="Bindschedler L.V."/>
            <person name="Both M."/>
            <person name="Brewer M.T."/>
            <person name="Cadle-Davidson L."/>
            <person name="Cadle-Davidson M.M."/>
            <person name="Collemare J."/>
            <person name="Cramer R."/>
            <person name="Frenkel O."/>
            <person name="Godfrey D."/>
            <person name="Harriman J."/>
            <person name="Hoede C."/>
            <person name="King B.C."/>
            <person name="Klages S."/>
            <person name="Kleemann J."/>
            <person name="Knoll D."/>
            <person name="Koti P.S."/>
            <person name="Kreplak J."/>
            <person name="Lopez-Ruiz F.J."/>
            <person name="Lu X."/>
            <person name="Maekawa T."/>
            <person name="Mahanil S."/>
            <person name="Micali C."/>
            <person name="Milgroom M.G."/>
            <person name="Montana G."/>
            <person name="Noir S."/>
            <person name="O'Connell R.J."/>
            <person name="Oberhaensli S."/>
            <person name="Parlange F."/>
            <person name="Pedersen C."/>
            <person name="Quesneville H."/>
            <person name="Reinhardt R."/>
            <person name="Rott M."/>
            <person name="Sacristan S."/>
            <person name="Schmidt S.M."/>
            <person name="Schoen M."/>
            <person name="Skamnioti P."/>
            <person name="Sommer H."/>
            <person name="Stephens A."/>
            <person name="Takahara H."/>
            <person name="Thordal-Christensen H."/>
            <person name="Vigouroux M."/>
            <person name="Wessling R."/>
            <person name="Wicker T."/>
            <person name="Panstruga R."/>
        </authorList>
    </citation>
    <scope>NUCLEOTIDE SEQUENCE [LARGE SCALE GENOMIC DNA]</scope>
    <source>
        <strain evidence="1">DH14</strain>
    </source>
</reference>
<dbReference type="HOGENOM" id="CLU_056196_2_0_1"/>
<gene>
    <name evidence="1" type="ORF">BGHDH14_bghG006240000001001</name>
</gene>
<comment type="caution">
    <text evidence="1">The sequence shown here is derived from an EMBL/GenBank/DDBJ whole genome shotgun (WGS) entry which is preliminary data.</text>
</comment>
<name>N1JHK9_BLUG1</name>
<organism evidence="1 2">
    <name type="scientific">Blumeria graminis f. sp. hordei (strain DH14)</name>
    <name type="common">Barley powdery mildew</name>
    <name type="synonym">Oidium monilioides f. sp. hordei</name>
    <dbReference type="NCBI Taxonomy" id="546991"/>
    <lineage>
        <taxon>Eukaryota</taxon>
        <taxon>Fungi</taxon>
        <taxon>Dikarya</taxon>
        <taxon>Ascomycota</taxon>
        <taxon>Pezizomycotina</taxon>
        <taxon>Leotiomycetes</taxon>
        <taxon>Erysiphales</taxon>
        <taxon>Erysiphaceae</taxon>
        <taxon>Blumeria</taxon>
        <taxon>Blumeria hordei</taxon>
    </lineage>
</organism>
<accession>N1JHK9</accession>
<protein>
    <submittedName>
        <fullName evidence="1">CSEP0457 putative effector protein</fullName>
    </submittedName>
</protein>
<evidence type="ECO:0000313" key="2">
    <source>
        <dbReference type="Proteomes" id="UP000015441"/>
    </source>
</evidence>
<dbReference type="AlphaFoldDB" id="N1JHK9"/>
<proteinExistence type="predicted"/>
<dbReference type="Proteomes" id="UP000015441">
    <property type="component" value="Unassembled WGS sequence"/>
</dbReference>
<keyword evidence="2" id="KW-1185">Reference proteome</keyword>